<organism evidence="4 5">
    <name type="scientific">Asticcacaulis excentricus</name>
    <dbReference type="NCBI Taxonomy" id="78587"/>
    <lineage>
        <taxon>Bacteria</taxon>
        <taxon>Pseudomonadati</taxon>
        <taxon>Pseudomonadota</taxon>
        <taxon>Alphaproteobacteria</taxon>
        <taxon>Caulobacterales</taxon>
        <taxon>Caulobacteraceae</taxon>
        <taxon>Asticcacaulis</taxon>
    </lineage>
</organism>
<keyword evidence="2 4" id="KW-0326">Glycosidase</keyword>
<accession>A0A3G9G0J1</accession>
<dbReference type="RefSeq" id="WP_126420425.1">
    <property type="nucleotide sequence ID" value="NZ_AP018827.1"/>
</dbReference>
<evidence type="ECO:0000313" key="4">
    <source>
        <dbReference type="EMBL" id="BBF80197.1"/>
    </source>
</evidence>
<dbReference type="AlphaFoldDB" id="A0A3G9G0J1"/>
<dbReference type="InterPro" id="IPR001910">
    <property type="entry name" value="Inosine/uridine_hydrolase_dom"/>
</dbReference>
<dbReference type="GO" id="GO:0005829">
    <property type="term" value="C:cytosol"/>
    <property type="evidence" value="ECO:0007669"/>
    <property type="project" value="TreeGrafter"/>
</dbReference>
<dbReference type="GO" id="GO:0008477">
    <property type="term" value="F:purine nucleosidase activity"/>
    <property type="evidence" value="ECO:0007669"/>
    <property type="project" value="UniProtKB-EC"/>
</dbReference>
<evidence type="ECO:0000256" key="1">
    <source>
        <dbReference type="ARBA" id="ARBA00022801"/>
    </source>
</evidence>
<dbReference type="InterPro" id="IPR036452">
    <property type="entry name" value="Ribo_hydro-like"/>
</dbReference>
<dbReference type="PANTHER" id="PTHR12304:SF4">
    <property type="entry name" value="URIDINE NUCLEOSIDASE"/>
    <property type="match status" value="1"/>
</dbReference>
<reference evidence="5" key="1">
    <citation type="journal article" date="2017" name="Biotechnol. Biofuels">
        <title>Evaluation of environmental bacterial communities as a factor affecting the growth of duckweed Lemna minor.</title>
        <authorList>
            <person name="Ishizawa H."/>
            <person name="Kuroda M."/>
            <person name="Morikawa M."/>
            <person name="Ike M."/>
        </authorList>
    </citation>
    <scope>NUCLEOTIDE SEQUENCE [LARGE SCALE GENOMIC DNA]</scope>
    <source>
        <strain evidence="5">M6</strain>
    </source>
</reference>
<dbReference type="PANTHER" id="PTHR12304">
    <property type="entry name" value="INOSINE-URIDINE PREFERRING NUCLEOSIDE HYDROLASE"/>
    <property type="match status" value="1"/>
</dbReference>
<evidence type="ECO:0000313" key="5">
    <source>
        <dbReference type="Proteomes" id="UP000278756"/>
    </source>
</evidence>
<reference evidence="5" key="2">
    <citation type="journal article" date="2017" name="Plant Physiol. Biochem.">
        <title>Differential oxidative and antioxidative response of duckweed Lemna minor toward plant growth promoting/inhibiting bacteria.</title>
        <authorList>
            <person name="Ishizawa H."/>
            <person name="Kuroda M."/>
            <person name="Morikawa M."/>
            <person name="Ike M."/>
        </authorList>
    </citation>
    <scope>NUCLEOTIDE SEQUENCE [LARGE SCALE GENOMIC DNA]</scope>
    <source>
        <strain evidence="5">M6</strain>
    </source>
</reference>
<feature type="domain" description="Inosine/uridine-preferring nucleoside hydrolase" evidence="3">
    <location>
        <begin position="30"/>
        <end position="308"/>
    </location>
</feature>
<protein>
    <submittedName>
        <fullName evidence="4">Inosine-uridine preferring nucleoside hydrolase</fullName>
        <ecNumber evidence="4">3.2.2.1</ecNumber>
    </submittedName>
</protein>
<dbReference type="Gene3D" id="3.90.245.10">
    <property type="entry name" value="Ribonucleoside hydrolase-like"/>
    <property type="match status" value="1"/>
</dbReference>
<evidence type="ECO:0000256" key="2">
    <source>
        <dbReference type="ARBA" id="ARBA00023295"/>
    </source>
</evidence>
<evidence type="ECO:0000259" key="3">
    <source>
        <dbReference type="Pfam" id="PF01156"/>
    </source>
</evidence>
<dbReference type="SUPFAM" id="SSF53590">
    <property type="entry name" value="Nucleoside hydrolase"/>
    <property type="match status" value="1"/>
</dbReference>
<keyword evidence="1 4" id="KW-0378">Hydrolase</keyword>
<dbReference type="InterPro" id="IPR023186">
    <property type="entry name" value="IUNH"/>
</dbReference>
<proteinExistence type="predicted"/>
<gene>
    <name evidence="4" type="ORF">EM6_0775</name>
</gene>
<sequence length="327" mass="35342">MFDRRTLLLSSVALSVAGPVAARTRKPVSVIFHTDIGGDVDDTFALLYLLRRPELALKLVATDAGSPQYKARLTAKLLTLAGRSDVAIAMGRPKGEDTGAQAGWVGDYRLASYRGVVRTDAAQAMIDTVMASPDPVTIISVGPATELAEALRREPKLAQKARFIGMFGSVRIGYKGVAPADAEYNVKVDPAALRTIFEADWLSCAITPLDTCGLVTLDGADWQKLWQSRDPFAVACIANSKVWLPNAPWMAKDFDLTKQSSVQFDAVAVEMAFDESKLVMETLPLSVSDDGMTLIDPAKGRPVRVATQWTDLPGFKRQLVEGLTRGA</sequence>
<dbReference type="OrthoDB" id="2530052at2"/>
<dbReference type="EC" id="3.2.2.1" evidence="4"/>
<name>A0A3G9G0J1_9CAUL</name>
<dbReference type="GO" id="GO:0006152">
    <property type="term" value="P:purine nucleoside catabolic process"/>
    <property type="evidence" value="ECO:0007669"/>
    <property type="project" value="TreeGrafter"/>
</dbReference>
<dbReference type="EMBL" id="AP018827">
    <property type="protein sequence ID" value="BBF80197.1"/>
    <property type="molecule type" value="Genomic_DNA"/>
</dbReference>
<dbReference type="Proteomes" id="UP000278756">
    <property type="component" value="Chromosome 1"/>
</dbReference>
<dbReference type="Pfam" id="PF01156">
    <property type="entry name" value="IU_nuc_hydro"/>
    <property type="match status" value="1"/>
</dbReference>